<comment type="caution">
    <text evidence="3">The sequence shown here is derived from an EMBL/GenBank/DDBJ whole genome shotgun (WGS) entry which is preliminary data.</text>
</comment>
<dbReference type="RefSeq" id="WP_344606410.1">
    <property type="nucleotide sequence ID" value="NZ_BAAATK010000033.1"/>
</dbReference>
<name>A0ABN3K3D9_9ACTN</name>
<gene>
    <name evidence="3" type="ORF">GCM10010421_45540</name>
</gene>
<dbReference type="InterPro" id="IPR004360">
    <property type="entry name" value="Glyas_Fos-R_dOase_dom"/>
</dbReference>
<dbReference type="PROSITE" id="PS51819">
    <property type="entry name" value="VOC"/>
    <property type="match status" value="1"/>
</dbReference>
<organism evidence="3 4">
    <name type="scientific">Streptomyces glaucus</name>
    <dbReference type="NCBI Taxonomy" id="284029"/>
    <lineage>
        <taxon>Bacteria</taxon>
        <taxon>Bacillati</taxon>
        <taxon>Actinomycetota</taxon>
        <taxon>Actinomycetes</taxon>
        <taxon>Kitasatosporales</taxon>
        <taxon>Streptomycetaceae</taxon>
        <taxon>Streptomyces</taxon>
    </lineage>
</organism>
<protein>
    <submittedName>
        <fullName evidence="3">VOC family protein</fullName>
    </submittedName>
</protein>
<accession>A0ABN3K3D9</accession>
<evidence type="ECO:0000313" key="4">
    <source>
        <dbReference type="Proteomes" id="UP001500460"/>
    </source>
</evidence>
<feature type="region of interest" description="Disordered" evidence="1">
    <location>
        <begin position="122"/>
        <end position="154"/>
    </location>
</feature>
<dbReference type="InterPro" id="IPR029068">
    <property type="entry name" value="Glyas_Bleomycin-R_OHBP_Dase"/>
</dbReference>
<dbReference type="InterPro" id="IPR037523">
    <property type="entry name" value="VOC_core"/>
</dbReference>
<reference evidence="3 4" key="1">
    <citation type="journal article" date="2019" name="Int. J. Syst. Evol. Microbiol.">
        <title>The Global Catalogue of Microorganisms (GCM) 10K type strain sequencing project: providing services to taxonomists for standard genome sequencing and annotation.</title>
        <authorList>
            <consortium name="The Broad Institute Genomics Platform"/>
            <consortium name="The Broad Institute Genome Sequencing Center for Infectious Disease"/>
            <person name="Wu L."/>
            <person name="Ma J."/>
        </authorList>
    </citation>
    <scope>NUCLEOTIDE SEQUENCE [LARGE SCALE GENOMIC DNA]</scope>
    <source>
        <strain evidence="3 4">JCM 6922</strain>
    </source>
</reference>
<evidence type="ECO:0000259" key="2">
    <source>
        <dbReference type="PROSITE" id="PS51819"/>
    </source>
</evidence>
<dbReference type="SUPFAM" id="SSF54593">
    <property type="entry name" value="Glyoxalase/Bleomycin resistance protein/Dihydroxybiphenyl dioxygenase"/>
    <property type="match status" value="1"/>
</dbReference>
<dbReference type="Proteomes" id="UP001500460">
    <property type="component" value="Unassembled WGS sequence"/>
</dbReference>
<sequence length="154" mass="17270">MEILASRIVIRPGDPEASRTFYRDQLGLAIYQEFGSGPERGTVFHLGGGFLELVGRGPRPHTSHPALWLQVRSLARTRARLLRNGVTPERDARTEPWGLWEMHLTDPDGIRIYLVEIPQDHPFRHGVPAPDNPPPTPLEDQIKTAEAEADGGQW</sequence>
<feature type="domain" description="VOC" evidence="2">
    <location>
        <begin position="4"/>
        <end position="117"/>
    </location>
</feature>
<evidence type="ECO:0000313" key="3">
    <source>
        <dbReference type="EMBL" id="GAA2448385.1"/>
    </source>
</evidence>
<dbReference type="EMBL" id="BAAATK010000033">
    <property type="protein sequence ID" value="GAA2448385.1"/>
    <property type="molecule type" value="Genomic_DNA"/>
</dbReference>
<proteinExistence type="predicted"/>
<evidence type="ECO:0000256" key="1">
    <source>
        <dbReference type="SAM" id="MobiDB-lite"/>
    </source>
</evidence>
<keyword evidence="4" id="KW-1185">Reference proteome</keyword>
<dbReference type="Gene3D" id="3.10.180.10">
    <property type="entry name" value="2,3-Dihydroxybiphenyl 1,2-Dioxygenase, domain 1"/>
    <property type="match status" value="1"/>
</dbReference>
<dbReference type="Pfam" id="PF00903">
    <property type="entry name" value="Glyoxalase"/>
    <property type="match status" value="1"/>
</dbReference>